<dbReference type="SUPFAM" id="SSF52540">
    <property type="entry name" value="P-loop containing nucleoside triphosphate hydrolases"/>
    <property type="match status" value="1"/>
</dbReference>
<keyword evidence="3" id="KW-0808">Transferase</keyword>
<protein>
    <recommendedName>
        <fullName evidence="2">guanylate kinase</fullName>
        <ecNumber evidence="2">2.7.4.8</ecNumber>
    </recommendedName>
</protein>
<dbReference type="SMART" id="SM00072">
    <property type="entry name" value="GuKc"/>
    <property type="match status" value="1"/>
</dbReference>
<keyword evidence="6" id="KW-0067">ATP-binding</keyword>
<dbReference type="AlphaFoldDB" id="A0AA35R956"/>
<evidence type="ECO:0000256" key="6">
    <source>
        <dbReference type="ARBA" id="ARBA00022840"/>
    </source>
</evidence>
<dbReference type="InterPro" id="IPR017665">
    <property type="entry name" value="Guanylate_kinase"/>
</dbReference>
<reference evidence="8" key="1">
    <citation type="submission" date="2023-03" db="EMBL/GenBank/DDBJ databases">
        <authorList>
            <person name="Steffen K."/>
            <person name="Cardenas P."/>
        </authorList>
    </citation>
    <scope>NUCLEOTIDE SEQUENCE</scope>
</reference>
<evidence type="ECO:0000313" key="8">
    <source>
        <dbReference type="EMBL" id="CAI8006391.1"/>
    </source>
</evidence>
<evidence type="ECO:0000256" key="1">
    <source>
        <dbReference type="ARBA" id="ARBA00005790"/>
    </source>
</evidence>
<dbReference type="InterPro" id="IPR008145">
    <property type="entry name" value="GK/Ca_channel_bsu"/>
</dbReference>
<dbReference type="FunFam" id="3.30.63.10:FF:000002">
    <property type="entry name" value="Guanylate kinase 1"/>
    <property type="match status" value="1"/>
</dbReference>
<dbReference type="InterPro" id="IPR027417">
    <property type="entry name" value="P-loop_NTPase"/>
</dbReference>
<proteinExistence type="inferred from homology"/>
<evidence type="ECO:0000259" key="7">
    <source>
        <dbReference type="PROSITE" id="PS50052"/>
    </source>
</evidence>
<name>A0AA35R956_GEOBA</name>
<dbReference type="NCBIfam" id="TIGR03263">
    <property type="entry name" value="guanyl_kin"/>
    <property type="match status" value="1"/>
</dbReference>
<dbReference type="EC" id="2.7.4.8" evidence="2"/>
<feature type="domain" description="Guanylate kinase-like" evidence="7">
    <location>
        <begin position="13"/>
        <end position="201"/>
    </location>
</feature>
<dbReference type="Pfam" id="PF00625">
    <property type="entry name" value="Guanylate_kin"/>
    <property type="match status" value="1"/>
</dbReference>
<keyword evidence="4" id="KW-0547">Nucleotide-binding</keyword>
<dbReference type="GO" id="GO:0005829">
    <property type="term" value="C:cytosol"/>
    <property type="evidence" value="ECO:0007669"/>
    <property type="project" value="TreeGrafter"/>
</dbReference>
<keyword evidence="9" id="KW-1185">Reference proteome</keyword>
<evidence type="ECO:0000256" key="4">
    <source>
        <dbReference type="ARBA" id="ARBA00022741"/>
    </source>
</evidence>
<gene>
    <name evidence="8" type="ORF">GBAR_LOCUS4686</name>
</gene>
<accession>A0AA35R956</accession>
<dbReference type="GO" id="GO:0005524">
    <property type="term" value="F:ATP binding"/>
    <property type="evidence" value="ECO:0007669"/>
    <property type="project" value="UniProtKB-KW"/>
</dbReference>
<evidence type="ECO:0000256" key="3">
    <source>
        <dbReference type="ARBA" id="ARBA00022679"/>
    </source>
</evidence>
<evidence type="ECO:0000313" key="9">
    <source>
        <dbReference type="Proteomes" id="UP001174909"/>
    </source>
</evidence>
<organism evidence="8 9">
    <name type="scientific">Geodia barretti</name>
    <name type="common">Barrett's horny sponge</name>
    <dbReference type="NCBI Taxonomy" id="519541"/>
    <lineage>
        <taxon>Eukaryota</taxon>
        <taxon>Metazoa</taxon>
        <taxon>Porifera</taxon>
        <taxon>Demospongiae</taxon>
        <taxon>Heteroscleromorpha</taxon>
        <taxon>Tetractinellida</taxon>
        <taxon>Astrophorina</taxon>
        <taxon>Geodiidae</taxon>
        <taxon>Geodia</taxon>
    </lineage>
</organism>
<comment type="similarity">
    <text evidence="1">Belongs to the guanylate kinase family.</text>
</comment>
<dbReference type="CDD" id="cd00071">
    <property type="entry name" value="GMPK"/>
    <property type="match status" value="1"/>
</dbReference>
<dbReference type="PROSITE" id="PS00856">
    <property type="entry name" value="GUANYLATE_KINASE_1"/>
    <property type="match status" value="1"/>
</dbReference>
<comment type="caution">
    <text evidence="8">The sequence shown here is derived from an EMBL/GenBank/DDBJ whole genome shotgun (WGS) entry which is preliminary data.</text>
</comment>
<dbReference type="GO" id="GO:0004385">
    <property type="term" value="F:GMP kinase activity"/>
    <property type="evidence" value="ECO:0007669"/>
    <property type="project" value="UniProtKB-EC"/>
</dbReference>
<dbReference type="Gene3D" id="3.30.63.10">
    <property type="entry name" value="Guanylate Kinase phosphate binding domain"/>
    <property type="match status" value="1"/>
</dbReference>
<dbReference type="PANTHER" id="PTHR23117:SF13">
    <property type="entry name" value="GUANYLATE KINASE"/>
    <property type="match status" value="1"/>
</dbReference>
<dbReference type="Proteomes" id="UP001174909">
    <property type="component" value="Unassembled WGS sequence"/>
</dbReference>
<dbReference type="Gene3D" id="3.40.50.300">
    <property type="entry name" value="P-loop containing nucleotide triphosphate hydrolases"/>
    <property type="match status" value="1"/>
</dbReference>
<dbReference type="PROSITE" id="PS50052">
    <property type="entry name" value="GUANYLATE_KINASE_2"/>
    <property type="match status" value="1"/>
</dbReference>
<sequence>MLPMANTHLYKPNLVIVISGPSGSGKSTVIDALCKTDETLQLSVSATTRKPRPGEKDGVKYHFLSKADFEKYIQQDRFLEWTAYGDNLYGTLKSEIAAAREAGKDSILEIEVNGCWEIRAQDQNLAPARSIFIFIVPPSFAILEERLRRRKTESETELKQRLDIAKSEVEVLKTAEYYDYWVSNPEGTVQQAVDHIQAIITAERCRIDAKFIETININALLSADCSD</sequence>
<dbReference type="EMBL" id="CASHTH010000683">
    <property type="protein sequence ID" value="CAI8006391.1"/>
    <property type="molecule type" value="Genomic_DNA"/>
</dbReference>
<dbReference type="InterPro" id="IPR008144">
    <property type="entry name" value="Guanylate_kin-like_dom"/>
</dbReference>
<evidence type="ECO:0000256" key="2">
    <source>
        <dbReference type="ARBA" id="ARBA00012961"/>
    </source>
</evidence>
<keyword evidence="5 8" id="KW-0418">Kinase</keyword>
<evidence type="ECO:0000256" key="5">
    <source>
        <dbReference type="ARBA" id="ARBA00022777"/>
    </source>
</evidence>
<dbReference type="InterPro" id="IPR020590">
    <property type="entry name" value="Guanylate_kinase_CS"/>
</dbReference>
<dbReference type="PANTHER" id="PTHR23117">
    <property type="entry name" value="GUANYLATE KINASE-RELATED"/>
    <property type="match status" value="1"/>
</dbReference>